<dbReference type="PANTHER" id="PTHR43080:SF4">
    <property type="entry name" value="CRO-LIKE PROTEIN"/>
    <property type="match status" value="1"/>
</dbReference>
<keyword evidence="1 2" id="KW-0129">CBS domain</keyword>
<dbReference type="InterPro" id="IPR051257">
    <property type="entry name" value="Diverse_CBS-Domain"/>
</dbReference>
<dbReference type="InterPro" id="IPR046342">
    <property type="entry name" value="CBS_dom_sf"/>
</dbReference>
<evidence type="ECO:0000313" key="6">
    <source>
        <dbReference type="Proteomes" id="UP000193404"/>
    </source>
</evidence>
<dbReference type="InterPro" id="IPR001387">
    <property type="entry name" value="Cro/C1-type_HTH"/>
</dbReference>
<dbReference type="Proteomes" id="UP000193404">
    <property type="component" value="Chromosome"/>
</dbReference>
<dbReference type="AlphaFoldDB" id="A0A1W6JZW8"/>
<feature type="domain" description="HTH cro/C1-type" evidence="3">
    <location>
        <begin position="8"/>
        <end position="61"/>
    </location>
</feature>
<accession>A0A1W6JZW8</accession>
<dbReference type="EMBL" id="CP020477">
    <property type="protein sequence ID" value="ARM75871.1"/>
    <property type="molecule type" value="Genomic_DNA"/>
</dbReference>
<protein>
    <submittedName>
        <fullName evidence="5">XRE family transcriptional regulator</fullName>
    </submittedName>
</protein>
<dbReference type="PROSITE" id="PS51371">
    <property type="entry name" value="CBS"/>
    <property type="match status" value="2"/>
</dbReference>
<dbReference type="KEGG" id="aman:B6F84_07380"/>
<dbReference type="OrthoDB" id="30763at2157"/>
<dbReference type="InterPro" id="IPR017158">
    <property type="entry name" value="Tscrpt-reg_CBS-contain_prd"/>
</dbReference>
<gene>
    <name evidence="5" type="ORF">B6F84_07380</name>
</gene>
<dbReference type="Gene3D" id="1.10.260.40">
    <property type="entry name" value="lambda repressor-like DNA-binding domains"/>
    <property type="match status" value="1"/>
</dbReference>
<dbReference type="PIRSF" id="PIRSF037253">
    <property type="entry name" value="HTH_CBS_prd"/>
    <property type="match status" value="1"/>
</dbReference>
<dbReference type="SMART" id="SM00116">
    <property type="entry name" value="CBS"/>
    <property type="match status" value="2"/>
</dbReference>
<dbReference type="InterPro" id="IPR010982">
    <property type="entry name" value="Lambda_DNA-bd_dom_sf"/>
</dbReference>
<dbReference type="SUPFAM" id="SSF47413">
    <property type="entry name" value="lambda repressor-like DNA-binding domains"/>
    <property type="match status" value="1"/>
</dbReference>
<keyword evidence="6" id="KW-1185">Reference proteome</keyword>
<dbReference type="Gene3D" id="3.10.580.10">
    <property type="entry name" value="CBS-domain"/>
    <property type="match status" value="1"/>
</dbReference>
<dbReference type="PANTHER" id="PTHR43080">
    <property type="entry name" value="CBS DOMAIN-CONTAINING PROTEIN CBSX3, MITOCHONDRIAL"/>
    <property type="match status" value="1"/>
</dbReference>
<evidence type="ECO:0000259" key="4">
    <source>
        <dbReference type="PROSITE" id="PS51371"/>
    </source>
</evidence>
<name>A0A1W6JZW8_9CREN</name>
<dbReference type="GO" id="GO:0003677">
    <property type="term" value="F:DNA binding"/>
    <property type="evidence" value="ECO:0007669"/>
    <property type="project" value="InterPro"/>
</dbReference>
<dbReference type="InterPro" id="IPR000644">
    <property type="entry name" value="CBS_dom"/>
</dbReference>
<dbReference type="Pfam" id="PF01381">
    <property type="entry name" value="HTH_3"/>
    <property type="match status" value="1"/>
</dbReference>
<dbReference type="Pfam" id="PF00571">
    <property type="entry name" value="CBS"/>
    <property type="match status" value="2"/>
</dbReference>
<organism evidence="5 6">
    <name type="scientific">Acidianus manzaensis</name>
    <dbReference type="NCBI Taxonomy" id="282676"/>
    <lineage>
        <taxon>Archaea</taxon>
        <taxon>Thermoproteota</taxon>
        <taxon>Thermoprotei</taxon>
        <taxon>Sulfolobales</taxon>
        <taxon>Sulfolobaceae</taxon>
        <taxon>Acidianus</taxon>
    </lineage>
</organism>
<sequence>MLTEFIEIKKLRELAGLTQAELAKRVGVSQSFIAKLENGKIDPKFSVIKKIFYELNNILDIKDTANSIMHRPVICAYTDENVIDIVTKMEKNAISQIPVINIENKLQGIIYDYTILRKISKYYSNNIYKLTASKVMTPLPPLISENTSISEIMKLLSTHSVVLVTDKLLHPIGIITRSDLIEFIIKHRLGEPQ</sequence>
<feature type="domain" description="CBS" evidence="4">
    <location>
        <begin position="69"/>
        <end position="127"/>
    </location>
</feature>
<dbReference type="STRING" id="282676.B6F84_07380"/>
<dbReference type="SMART" id="SM00530">
    <property type="entry name" value="HTH_XRE"/>
    <property type="match status" value="1"/>
</dbReference>
<dbReference type="PROSITE" id="PS50943">
    <property type="entry name" value="HTH_CROC1"/>
    <property type="match status" value="1"/>
</dbReference>
<proteinExistence type="predicted"/>
<dbReference type="RefSeq" id="WP_148691651.1">
    <property type="nucleotide sequence ID" value="NZ_CP020477.1"/>
</dbReference>
<evidence type="ECO:0000256" key="1">
    <source>
        <dbReference type="ARBA" id="ARBA00023122"/>
    </source>
</evidence>
<evidence type="ECO:0000313" key="5">
    <source>
        <dbReference type="EMBL" id="ARM75871.1"/>
    </source>
</evidence>
<evidence type="ECO:0000259" key="3">
    <source>
        <dbReference type="PROSITE" id="PS50943"/>
    </source>
</evidence>
<dbReference type="SUPFAM" id="SSF54631">
    <property type="entry name" value="CBS-domain pair"/>
    <property type="match status" value="1"/>
</dbReference>
<evidence type="ECO:0000256" key="2">
    <source>
        <dbReference type="PROSITE-ProRule" id="PRU00703"/>
    </source>
</evidence>
<dbReference type="GeneID" id="41590729"/>
<reference evidence="5 6" key="1">
    <citation type="submission" date="2017-03" db="EMBL/GenBank/DDBJ databases">
        <title>Sulfur activation and transportation mechanism of thermophilic Archaea Acidianus manzaensis YN-25.</title>
        <authorList>
            <person name="Ma Y."/>
            <person name="Yang Y."/>
            <person name="Xia J."/>
        </authorList>
    </citation>
    <scope>NUCLEOTIDE SEQUENCE [LARGE SCALE GENOMIC DNA]</scope>
    <source>
        <strain evidence="5 6">YN-25</strain>
    </source>
</reference>
<feature type="domain" description="CBS" evidence="4">
    <location>
        <begin position="136"/>
        <end position="191"/>
    </location>
</feature>
<dbReference type="CDD" id="cd00093">
    <property type="entry name" value="HTH_XRE"/>
    <property type="match status" value="1"/>
</dbReference>